<dbReference type="Pfam" id="PF01721">
    <property type="entry name" value="Bacteriocin_II"/>
    <property type="match status" value="1"/>
</dbReference>
<evidence type="ECO:0000313" key="10">
    <source>
        <dbReference type="Proteomes" id="UP000823963"/>
    </source>
</evidence>
<dbReference type="InterPro" id="IPR002633">
    <property type="entry name" value="Bacteriocin_IIa"/>
</dbReference>
<dbReference type="Proteomes" id="UP000823963">
    <property type="component" value="Unassembled WGS sequence"/>
</dbReference>
<evidence type="ECO:0000256" key="5">
    <source>
        <dbReference type="ARBA" id="ARBA00023022"/>
    </source>
</evidence>
<name>A0A9D1UW68_9LACO</name>
<evidence type="ECO:0000256" key="7">
    <source>
        <dbReference type="ARBA" id="ARBA00023157"/>
    </source>
</evidence>
<dbReference type="InterPro" id="IPR023384">
    <property type="entry name" value="Bacteriocin_IIa_CS"/>
</dbReference>
<dbReference type="GO" id="GO:0005576">
    <property type="term" value="C:extracellular region"/>
    <property type="evidence" value="ECO:0007669"/>
    <property type="project" value="UniProtKB-SubCell"/>
</dbReference>
<comment type="similarity">
    <text evidence="2">Belongs to the bacteriocin class IIA/YGNGV family.</text>
</comment>
<evidence type="ECO:0000256" key="1">
    <source>
        <dbReference type="ARBA" id="ARBA00004613"/>
    </source>
</evidence>
<proteinExistence type="inferred from homology"/>
<organism evidence="9 10">
    <name type="scientific">Candidatus Ligilactobacillus excrementigallinarum</name>
    <dbReference type="NCBI Taxonomy" id="2838641"/>
    <lineage>
        <taxon>Bacteria</taxon>
        <taxon>Bacillati</taxon>
        <taxon>Bacillota</taxon>
        <taxon>Bacilli</taxon>
        <taxon>Lactobacillales</taxon>
        <taxon>Lactobacillaceae</taxon>
        <taxon>Ligilactobacillus</taxon>
    </lineage>
</organism>
<feature type="signal peptide" evidence="8">
    <location>
        <begin position="1"/>
        <end position="29"/>
    </location>
</feature>
<keyword evidence="7" id="KW-1015">Disulfide bond</keyword>
<evidence type="ECO:0000256" key="8">
    <source>
        <dbReference type="SAM" id="SignalP"/>
    </source>
</evidence>
<protein>
    <submittedName>
        <fullName evidence="9">Class II bacteriocin</fullName>
    </submittedName>
</protein>
<evidence type="ECO:0000256" key="4">
    <source>
        <dbReference type="ARBA" id="ARBA00022529"/>
    </source>
</evidence>
<comment type="caution">
    <text evidence="9">The sequence shown here is derived from an EMBL/GenBank/DDBJ whole genome shotgun (WGS) entry which is preliminary data.</text>
</comment>
<keyword evidence="8" id="KW-0732">Signal</keyword>
<dbReference type="EMBL" id="DXFP01000014">
    <property type="protein sequence ID" value="HIX01519.1"/>
    <property type="molecule type" value="Genomic_DNA"/>
</dbReference>
<dbReference type="PROSITE" id="PS60030">
    <property type="entry name" value="BACTERIOCIN_IIA"/>
    <property type="match status" value="1"/>
</dbReference>
<evidence type="ECO:0000256" key="3">
    <source>
        <dbReference type="ARBA" id="ARBA00022525"/>
    </source>
</evidence>
<keyword evidence="4" id="KW-0929">Antimicrobial</keyword>
<dbReference type="InterPro" id="IPR023388">
    <property type="entry name" value="Bacteriocin_IIa_dom_sf"/>
</dbReference>
<accession>A0A9D1UW68</accession>
<sequence>MKTVKKIGTIVTTILVTCRLGGAVSNVHADTYYGNGVYCNKHTCHVDWGKAWGNIVNNSSVNWLTGGQAGWKS</sequence>
<keyword evidence="5" id="KW-0044">Antibiotic</keyword>
<keyword evidence="3" id="KW-0964">Secreted</keyword>
<dbReference type="AlphaFoldDB" id="A0A9D1UW68"/>
<evidence type="ECO:0000256" key="6">
    <source>
        <dbReference type="ARBA" id="ARBA00023048"/>
    </source>
</evidence>
<evidence type="ECO:0000313" key="9">
    <source>
        <dbReference type="EMBL" id="HIX01519.1"/>
    </source>
</evidence>
<dbReference type="Gene3D" id="1.20.5.130">
    <property type="match status" value="1"/>
</dbReference>
<evidence type="ECO:0000256" key="2">
    <source>
        <dbReference type="ARBA" id="ARBA00007999"/>
    </source>
</evidence>
<gene>
    <name evidence="9" type="ORF">H9861_02060</name>
</gene>
<dbReference type="GO" id="GO:0031640">
    <property type="term" value="P:killing of cells of another organism"/>
    <property type="evidence" value="ECO:0007669"/>
    <property type="project" value="UniProtKB-KW"/>
</dbReference>
<dbReference type="GO" id="GO:0042742">
    <property type="term" value="P:defense response to bacterium"/>
    <property type="evidence" value="ECO:0007669"/>
    <property type="project" value="UniProtKB-KW"/>
</dbReference>
<reference evidence="9" key="2">
    <citation type="submission" date="2021-04" db="EMBL/GenBank/DDBJ databases">
        <authorList>
            <person name="Gilroy R."/>
        </authorList>
    </citation>
    <scope>NUCLEOTIDE SEQUENCE</scope>
    <source>
        <strain evidence="9">6627</strain>
    </source>
</reference>
<keyword evidence="6" id="KW-0078">Bacteriocin</keyword>
<reference evidence="9" key="1">
    <citation type="journal article" date="2021" name="PeerJ">
        <title>Extensive microbial diversity within the chicken gut microbiome revealed by metagenomics and culture.</title>
        <authorList>
            <person name="Gilroy R."/>
            <person name="Ravi A."/>
            <person name="Getino M."/>
            <person name="Pursley I."/>
            <person name="Horton D.L."/>
            <person name="Alikhan N.F."/>
            <person name="Baker D."/>
            <person name="Gharbi K."/>
            <person name="Hall N."/>
            <person name="Watson M."/>
            <person name="Adriaenssens E.M."/>
            <person name="Foster-Nyarko E."/>
            <person name="Jarju S."/>
            <person name="Secka A."/>
            <person name="Antonio M."/>
            <person name="Oren A."/>
            <person name="Chaudhuri R.R."/>
            <person name="La Ragione R."/>
            <person name="Hildebrand F."/>
            <person name="Pallen M.J."/>
        </authorList>
    </citation>
    <scope>NUCLEOTIDE SEQUENCE</scope>
    <source>
        <strain evidence="9">6627</strain>
    </source>
</reference>
<feature type="chain" id="PRO_5039590917" evidence="8">
    <location>
        <begin position="30"/>
        <end position="73"/>
    </location>
</feature>
<comment type="subcellular location">
    <subcellularLocation>
        <location evidence="1">Secreted</location>
    </subcellularLocation>
</comment>